<name>A0A1E3B4U0_ASPCR</name>
<sequence length="158" mass="18308">MRGHANQPRVEMKDDDEWEEFYDMSEEELSCYDLTFPKEKCFPVLLLSYIGPQQGRLFCASLNGKQVVITQSRIYSFETQAVAPLDFFSRVLLSRPVLNGNAHECGGHGKAQKKRGAQDDIEPRHHKTRRVTQQAGNGNWHWQDVCQVFRRTVYFPCI</sequence>
<dbReference type="Proteomes" id="UP000094569">
    <property type="component" value="Unassembled WGS sequence"/>
</dbReference>
<evidence type="ECO:0000313" key="3">
    <source>
        <dbReference type="Proteomes" id="UP000094569"/>
    </source>
</evidence>
<protein>
    <submittedName>
        <fullName evidence="2">Uncharacterized protein</fullName>
    </submittedName>
</protein>
<accession>A0A1E3B4U0</accession>
<comment type="caution">
    <text evidence="2">The sequence shown here is derived from an EMBL/GenBank/DDBJ whole genome shotgun (WGS) entry which is preliminary data.</text>
</comment>
<evidence type="ECO:0000256" key="1">
    <source>
        <dbReference type="SAM" id="MobiDB-lite"/>
    </source>
</evidence>
<feature type="region of interest" description="Disordered" evidence="1">
    <location>
        <begin position="104"/>
        <end position="133"/>
    </location>
</feature>
<keyword evidence="3" id="KW-1185">Reference proteome</keyword>
<proteinExistence type="predicted"/>
<dbReference type="EMBL" id="JXNT01000014">
    <property type="protein sequence ID" value="ODM15957.1"/>
    <property type="molecule type" value="Genomic_DNA"/>
</dbReference>
<gene>
    <name evidence="2" type="ORF">SI65_08798</name>
</gene>
<dbReference type="AlphaFoldDB" id="A0A1E3B4U0"/>
<dbReference type="VEuPathDB" id="FungiDB:SI65_08798"/>
<dbReference type="OrthoDB" id="4436899at2759"/>
<evidence type="ECO:0000313" key="2">
    <source>
        <dbReference type="EMBL" id="ODM15957.1"/>
    </source>
</evidence>
<organism evidence="2 3">
    <name type="scientific">Aspergillus cristatus</name>
    <name type="common">Chinese Fuzhuan brick tea-fermentation fungus</name>
    <name type="synonym">Eurotium cristatum</name>
    <dbReference type="NCBI Taxonomy" id="573508"/>
    <lineage>
        <taxon>Eukaryota</taxon>
        <taxon>Fungi</taxon>
        <taxon>Dikarya</taxon>
        <taxon>Ascomycota</taxon>
        <taxon>Pezizomycotina</taxon>
        <taxon>Eurotiomycetes</taxon>
        <taxon>Eurotiomycetidae</taxon>
        <taxon>Eurotiales</taxon>
        <taxon>Aspergillaceae</taxon>
        <taxon>Aspergillus</taxon>
        <taxon>Aspergillus subgen. Aspergillus</taxon>
    </lineage>
</organism>
<reference evidence="2 3" key="1">
    <citation type="journal article" date="2016" name="BMC Genomics">
        <title>Comparative genomic and transcriptomic analyses of the Fuzhuan brick tea-fermentation fungus Aspergillus cristatus.</title>
        <authorList>
            <person name="Ge Y."/>
            <person name="Wang Y."/>
            <person name="Liu Y."/>
            <person name="Tan Y."/>
            <person name="Ren X."/>
            <person name="Zhang X."/>
            <person name="Hyde K.D."/>
            <person name="Liu Y."/>
            <person name="Liu Z."/>
        </authorList>
    </citation>
    <scope>NUCLEOTIDE SEQUENCE [LARGE SCALE GENOMIC DNA]</scope>
    <source>
        <strain evidence="2 3">GZAAS20.1005</strain>
    </source>
</reference>